<dbReference type="Pfam" id="PF01642">
    <property type="entry name" value="MM_CoA_mutase"/>
    <property type="match status" value="2"/>
</dbReference>
<feature type="region of interest" description="Disordered" evidence="2">
    <location>
        <begin position="304"/>
        <end position="324"/>
    </location>
</feature>
<evidence type="ECO:0000313" key="5">
    <source>
        <dbReference type="Proteomes" id="UP001519310"/>
    </source>
</evidence>
<keyword evidence="4" id="KW-0413">Isomerase</keyword>
<sequence>MPSGTSPAADRTTRFHTSAAANVRLRRLVDRGARVLPLLVDRPTESGLDSDMPSAYGQVARTGVALDSIDDMRVLLSGIPLDKVALSLSVDAAAAPLILLYQLVAEEHGVPAERLRGSVRNDVLKEFITPDGTCLFPPGPSMRLTRDLLGYCRTALPRWDVVSVCGHELAEAGADPAQEVAFALANGIAYVRTAVTAGVFVPRLTFCLSGSGNQAEVLAKFRAARRIWGRAMTEHFGPDLAGRAVLRCHVPPSWSVAAARTGRPWLRTDASQEIEASALRLMDSIERLGGAVRAVEYRFQSTALPPDSRPVGPSGVEAPGPEARATHLRQSERLAKLRAWRVQPTVDEALADLREAARGDRNVMLPMRAALAASATVGEICETLRGVWGTYQAPPGRR</sequence>
<name>A0ABS4L5I2_STRAV</name>
<evidence type="ECO:0000256" key="2">
    <source>
        <dbReference type="SAM" id="MobiDB-lite"/>
    </source>
</evidence>
<dbReference type="RefSeq" id="WP_189973990.1">
    <property type="nucleotide sequence ID" value="NZ_BMVL01000022.1"/>
</dbReference>
<organism evidence="4 5">
    <name type="scientific">Streptomyces avidinii</name>
    <dbReference type="NCBI Taxonomy" id="1895"/>
    <lineage>
        <taxon>Bacteria</taxon>
        <taxon>Bacillati</taxon>
        <taxon>Actinomycetota</taxon>
        <taxon>Actinomycetes</taxon>
        <taxon>Kitasatosporales</taxon>
        <taxon>Streptomycetaceae</taxon>
        <taxon>Streptomyces</taxon>
    </lineage>
</organism>
<protein>
    <submittedName>
        <fullName evidence="4">Methylmalonyl-CoA mutase N-terminal domain/subunit</fullName>
        <ecNumber evidence="4">5.4.99.2</ecNumber>
    </submittedName>
</protein>
<dbReference type="EMBL" id="JAGGLQ010000005">
    <property type="protein sequence ID" value="MBP2037338.1"/>
    <property type="molecule type" value="Genomic_DNA"/>
</dbReference>
<dbReference type="Proteomes" id="UP001519310">
    <property type="component" value="Unassembled WGS sequence"/>
</dbReference>
<dbReference type="InterPro" id="IPR016176">
    <property type="entry name" value="Cbl-dep_enz_cat"/>
</dbReference>
<dbReference type="SUPFAM" id="SSF51703">
    <property type="entry name" value="Cobalamin (vitamin B12)-dependent enzymes"/>
    <property type="match status" value="1"/>
</dbReference>
<comment type="caution">
    <text evidence="4">The sequence shown here is derived from an EMBL/GenBank/DDBJ whole genome shotgun (WGS) entry which is preliminary data.</text>
</comment>
<proteinExistence type="predicted"/>
<dbReference type="PANTHER" id="PTHR48101">
    <property type="entry name" value="METHYLMALONYL-COA MUTASE, MITOCHONDRIAL-RELATED"/>
    <property type="match status" value="1"/>
</dbReference>
<evidence type="ECO:0000259" key="3">
    <source>
        <dbReference type="Pfam" id="PF01642"/>
    </source>
</evidence>
<gene>
    <name evidence="4" type="ORF">J2Z77_003139</name>
</gene>
<feature type="domain" description="Methylmalonyl-CoA mutase alpha/beta chain catalytic" evidence="3">
    <location>
        <begin position="14"/>
        <end position="253"/>
    </location>
</feature>
<keyword evidence="5" id="KW-1185">Reference proteome</keyword>
<dbReference type="Gene3D" id="3.20.20.240">
    <property type="entry name" value="Methylmalonyl-CoA mutase"/>
    <property type="match status" value="2"/>
</dbReference>
<accession>A0ABS4L5I2</accession>
<evidence type="ECO:0000313" key="4">
    <source>
        <dbReference type="EMBL" id="MBP2037338.1"/>
    </source>
</evidence>
<dbReference type="PANTHER" id="PTHR48101:SF1">
    <property type="entry name" value="METHYLMALONYL-COA MUTASE, LARGE SUBUNIT"/>
    <property type="match status" value="1"/>
</dbReference>
<feature type="domain" description="Methylmalonyl-CoA mutase alpha/beta chain catalytic" evidence="3">
    <location>
        <begin position="324"/>
        <end position="389"/>
    </location>
</feature>
<dbReference type="GO" id="GO:0004494">
    <property type="term" value="F:methylmalonyl-CoA mutase activity"/>
    <property type="evidence" value="ECO:0007669"/>
    <property type="project" value="UniProtKB-EC"/>
</dbReference>
<reference evidence="4 5" key="1">
    <citation type="submission" date="2021-03" db="EMBL/GenBank/DDBJ databases">
        <title>Genomic Encyclopedia of Type Strains, Phase IV (KMG-IV): sequencing the most valuable type-strain genomes for metagenomic binning, comparative biology and taxonomic classification.</title>
        <authorList>
            <person name="Goeker M."/>
        </authorList>
    </citation>
    <scope>NUCLEOTIDE SEQUENCE [LARGE SCALE GENOMIC DNA]</scope>
    <source>
        <strain evidence="4 5">DSM 40526</strain>
    </source>
</reference>
<dbReference type="InterPro" id="IPR006099">
    <property type="entry name" value="MeMalonylCoA_mutase_a/b_cat"/>
</dbReference>
<dbReference type="EC" id="5.4.99.2" evidence="4"/>
<evidence type="ECO:0000256" key="1">
    <source>
        <dbReference type="ARBA" id="ARBA00011870"/>
    </source>
</evidence>
<comment type="subunit">
    <text evidence="1">Heterodimer of an alpha and a beta chain.</text>
</comment>